<protein>
    <submittedName>
        <fullName evidence="14">Glyco_transf_7C domain-containing protein</fullName>
    </submittedName>
</protein>
<evidence type="ECO:0000259" key="11">
    <source>
        <dbReference type="Pfam" id="PF02709"/>
    </source>
</evidence>
<reference evidence="14" key="1">
    <citation type="submission" date="2016-11" db="UniProtKB">
        <authorList>
            <consortium name="WormBaseParasite"/>
        </authorList>
    </citation>
    <scope>IDENTIFICATION</scope>
</reference>
<dbReference type="PANTHER" id="PTHR19300:SF57">
    <property type="entry name" value="BETA-1,4-N-ACETYLGALACTOSAMINYLTRANSFERASE"/>
    <property type="match status" value="1"/>
</dbReference>
<evidence type="ECO:0000256" key="8">
    <source>
        <dbReference type="ARBA" id="ARBA00022989"/>
    </source>
</evidence>
<dbReference type="UniPathway" id="UPA00378"/>
<dbReference type="PRINTS" id="PR02050">
    <property type="entry name" value="B14GALTRFASE"/>
</dbReference>
<evidence type="ECO:0000256" key="5">
    <source>
        <dbReference type="ARBA" id="ARBA00022679"/>
    </source>
</evidence>
<comment type="subcellular location">
    <subcellularLocation>
        <location evidence="1">Membrane</location>
        <topology evidence="1">Single-pass type II membrane protein</topology>
    </subcellularLocation>
</comment>
<dbReference type="InterPro" id="IPR027791">
    <property type="entry name" value="Galactosyl_T_C"/>
</dbReference>
<evidence type="ECO:0000256" key="2">
    <source>
        <dbReference type="ARBA" id="ARBA00004922"/>
    </source>
</evidence>
<name>A0A1I7XMT3_HETBA</name>
<keyword evidence="10" id="KW-0325">Glycoprotein</keyword>
<keyword evidence="7" id="KW-0735">Signal-anchor</keyword>
<dbReference type="GO" id="GO:0033842">
    <property type="term" value="F:N-acetyl-beta-glucosaminyl-derivative 4-beta-N-acetylgalactosaminyltransferase activity"/>
    <property type="evidence" value="ECO:0007669"/>
    <property type="project" value="TreeGrafter"/>
</dbReference>
<dbReference type="Gene3D" id="3.90.550.10">
    <property type="entry name" value="Spore Coat Polysaccharide Biosynthesis Protein SpsA, Chain A"/>
    <property type="match status" value="1"/>
</dbReference>
<dbReference type="GO" id="GO:0006688">
    <property type="term" value="P:glycosphingolipid biosynthetic process"/>
    <property type="evidence" value="ECO:0007669"/>
    <property type="project" value="TreeGrafter"/>
</dbReference>
<keyword evidence="4" id="KW-0328">Glycosyltransferase</keyword>
<evidence type="ECO:0000256" key="4">
    <source>
        <dbReference type="ARBA" id="ARBA00022676"/>
    </source>
</evidence>
<keyword evidence="9" id="KW-0472">Membrane</keyword>
<dbReference type="WBParaSite" id="Hba_19042">
    <property type="protein sequence ID" value="Hba_19042"/>
    <property type="gene ID" value="Hba_19042"/>
</dbReference>
<dbReference type="GO" id="GO:0005794">
    <property type="term" value="C:Golgi apparatus"/>
    <property type="evidence" value="ECO:0007669"/>
    <property type="project" value="TreeGrafter"/>
</dbReference>
<comment type="pathway">
    <text evidence="2">Protein modification; protein glycosylation.</text>
</comment>
<evidence type="ECO:0000256" key="6">
    <source>
        <dbReference type="ARBA" id="ARBA00022692"/>
    </source>
</evidence>
<keyword evidence="6" id="KW-0812">Transmembrane</keyword>
<dbReference type="InterPro" id="IPR027995">
    <property type="entry name" value="Galactosyl_T_N"/>
</dbReference>
<dbReference type="GO" id="GO:0005975">
    <property type="term" value="P:carbohydrate metabolic process"/>
    <property type="evidence" value="ECO:0007669"/>
    <property type="project" value="InterPro"/>
</dbReference>
<evidence type="ECO:0000256" key="1">
    <source>
        <dbReference type="ARBA" id="ARBA00004606"/>
    </source>
</evidence>
<comment type="similarity">
    <text evidence="3">Belongs to the glycosyltransferase 7 family.</text>
</comment>
<dbReference type="SUPFAM" id="SSF53448">
    <property type="entry name" value="Nucleotide-diphospho-sugar transferases"/>
    <property type="match status" value="1"/>
</dbReference>
<evidence type="ECO:0000313" key="13">
    <source>
        <dbReference type="Proteomes" id="UP000095283"/>
    </source>
</evidence>
<dbReference type="Pfam" id="PF13733">
    <property type="entry name" value="Glyco_transf_7N"/>
    <property type="match status" value="1"/>
</dbReference>
<evidence type="ECO:0000259" key="12">
    <source>
        <dbReference type="Pfam" id="PF13733"/>
    </source>
</evidence>
<keyword evidence="5" id="KW-0808">Transferase</keyword>
<dbReference type="Proteomes" id="UP000095283">
    <property type="component" value="Unplaced"/>
</dbReference>
<keyword evidence="13" id="KW-1185">Reference proteome</keyword>
<organism evidence="13 14">
    <name type="scientific">Heterorhabditis bacteriophora</name>
    <name type="common">Entomopathogenic nematode worm</name>
    <dbReference type="NCBI Taxonomy" id="37862"/>
    <lineage>
        <taxon>Eukaryota</taxon>
        <taxon>Metazoa</taxon>
        <taxon>Ecdysozoa</taxon>
        <taxon>Nematoda</taxon>
        <taxon>Chromadorea</taxon>
        <taxon>Rhabditida</taxon>
        <taxon>Rhabditina</taxon>
        <taxon>Rhabditomorpha</taxon>
        <taxon>Strongyloidea</taxon>
        <taxon>Heterorhabditidae</taxon>
        <taxon>Heterorhabditis</taxon>
    </lineage>
</organism>
<dbReference type="GO" id="GO:0016020">
    <property type="term" value="C:membrane"/>
    <property type="evidence" value="ECO:0007669"/>
    <property type="project" value="UniProtKB-SubCell"/>
</dbReference>
<accession>A0A1I7XMT3</accession>
<dbReference type="PANTHER" id="PTHR19300">
    <property type="entry name" value="BETA-1,4-GALACTOSYLTRANSFERASE"/>
    <property type="match status" value="1"/>
</dbReference>
<evidence type="ECO:0000313" key="14">
    <source>
        <dbReference type="WBParaSite" id="Hba_19042"/>
    </source>
</evidence>
<keyword evidence="8" id="KW-1133">Transmembrane helix</keyword>
<dbReference type="InterPro" id="IPR003859">
    <property type="entry name" value="Galactosyl_T"/>
</dbReference>
<feature type="domain" description="Galactosyltransferase C-terminal" evidence="11">
    <location>
        <begin position="40"/>
        <end position="116"/>
    </location>
</feature>
<dbReference type="Pfam" id="PF02709">
    <property type="entry name" value="Glyco_transf_7C"/>
    <property type="match status" value="1"/>
</dbReference>
<evidence type="ECO:0000256" key="3">
    <source>
        <dbReference type="ARBA" id="ARBA00005735"/>
    </source>
</evidence>
<dbReference type="GO" id="GO:0008378">
    <property type="term" value="F:galactosyltransferase activity"/>
    <property type="evidence" value="ECO:0007669"/>
    <property type="project" value="TreeGrafter"/>
</dbReference>
<proteinExistence type="inferred from homology"/>
<evidence type="ECO:0000256" key="9">
    <source>
        <dbReference type="ARBA" id="ARBA00023136"/>
    </source>
</evidence>
<dbReference type="AlphaFoldDB" id="A0A1I7XMT3"/>
<evidence type="ECO:0000256" key="10">
    <source>
        <dbReference type="ARBA" id="ARBA00023180"/>
    </source>
</evidence>
<evidence type="ECO:0000256" key="7">
    <source>
        <dbReference type="ARBA" id="ARBA00022968"/>
    </source>
</evidence>
<feature type="domain" description="Galactosyltransferase N-terminal" evidence="12">
    <location>
        <begin position="1"/>
        <end position="36"/>
    </location>
</feature>
<sequence length="148" mass="16950">MNIGFVEGLKLYPWECFIFHDVDLLPEDDRNLYTCPTQPRHMSVAIDKFSYKLPYGSIFGGISAMTTSQLRAINGFSNDYWGWGGEDDDLSERVRLAGFKIARYPGKIARYKMIKHNSESSNPINKSFGKRSKKRFKKGDSVLNIIID</sequence>
<dbReference type="InterPro" id="IPR029044">
    <property type="entry name" value="Nucleotide-diphossugar_trans"/>
</dbReference>